<feature type="chain" id="PRO_5018276812" evidence="1">
    <location>
        <begin position="23"/>
        <end position="227"/>
    </location>
</feature>
<reference evidence="2 3" key="1">
    <citation type="submission" date="2018-11" db="EMBL/GenBank/DDBJ databases">
        <authorList>
            <consortium name="Pathogen Informatics"/>
        </authorList>
    </citation>
    <scope>NUCLEOTIDE SEQUENCE [LARGE SCALE GENOMIC DNA]</scope>
</reference>
<protein>
    <submittedName>
        <fullName evidence="2">Uncharacterized protein</fullName>
    </submittedName>
</protein>
<gene>
    <name evidence="2" type="ORF">SVUK_LOCUS4239</name>
</gene>
<organism evidence="2 3">
    <name type="scientific">Strongylus vulgaris</name>
    <name type="common">Blood worm</name>
    <dbReference type="NCBI Taxonomy" id="40348"/>
    <lineage>
        <taxon>Eukaryota</taxon>
        <taxon>Metazoa</taxon>
        <taxon>Ecdysozoa</taxon>
        <taxon>Nematoda</taxon>
        <taxon>Chromadorea</taxon>
        <taxon>Rhabditida</taxon>
        <taxon>Rhabditina</taxon>
        <taxon>Rhabditomorpha</taxon>
        <taxon>Strongyloidea</taxon>
        <taxon>Strongylidae</taxon>
        <taxon>Strongylus</taxon>
    </lineage>
</organism>
<proteinExistence type="predicted"/>
<dbReference type="Proteomes" id="UP000270094">
    <property type="component" value="Unassembled WGS sequence"/>
</dbReference>
<evidence type="ECO:0000256" key="1">
    <source>
        <dbReference type="SAM" id="SignalP"/>
    </source>
</evidence>
<dbReference type="OrthoDB" id="6372137at2759"/>
<feature type="signal peptide" evidence="1">
    <location>
        <begin position="1"/>
        <end position="22"/>
    </location>
</feature>
<evidence type="ECO:0000313" key="2">
    <source>
        <dbReference type="EMBL" id="VDM69241.1"/>
    </source>
</evidence>
<accession>A0A3P7I767</accession>
<evidence type="ECO:0000313" key="3">
    <source>
        <dbReference type="Proteomes" id="UP000270094"/>
    </source>
</evidence>
<keyword evidence="3" id="KW-1185">Reference proteome</keyword>
<dbReference type="AlphaFoldDB" id="A0A3P7I767"/>
<sequence>MAERTMMVYLCLLIFYLECGHTFQVTHVSECGTTRSCWLLPNGCKSAVDCSVMVTWKHTGRALLLEIEFLLMRLLKGYFIKRILPFYPSMNTLGQLESGKKWRVVSSWDLEGRSHGLSCTVMHFTPCIFYSSPQLPIQGNDTVFECHFPNKGKGSVHLSHNLKTSNIMLREATEMLLKDGYTEVTDGRAFCGAEWVIDFTVLDAKEKKMVGIIVDLFTCAISIKGPK</sequence>
<name>A0A3P7I767_STRVU</name>
<feature type="non-terminal residue" evidence="2">
    <location>
        <position position="227"/>
    </location>
</feature>
<keyword evidence="1" id="KW-0732">Signal</keyword>
<dbReference type="EMBL" id="UYYB01011570">
    <property type="protein sequence ID" value="VDM69241.1"/>
    <property type="molecule type" value="Genomic_DNA"/>
</dbReference>